<dbReference type="GO" id="GO:0033185">
    <property type="term" value="C:dolichol-phosphate-mannose synthase complex"/>
    <property type="evidence" value="ECO:0007669"/>
    <property type="project" value="TreeGrafter"/>
</dbReference>
<gene>
    <name evidence="8" type="ORF">TSPGSL018_17338</name>
</gene>
<comment type="pathway">
    <text evidence="7">Protein modification; protein glycosylation.</text>
</comment>
<comment type="subcellular location">
    <subcellularLocation>
        <location evidence="1 7">Endoplasmic reticulum membrane</location>
        <topology evidence="1 7">Multi-pass membrane protein</topology>
    </subcellularLocation>
</comment>
<evidence type="ECO:0000256" key="2">
    <source>
        <dbReference type="ARBA" id="ARBA00010430"/>
    </source>
</evidence>
<sequence length="90" mass="9719">MKILWAAGFLVAGAALWIPSLRATEDTAYRVAVLFAPLWGMLVFGLYCALSLLHGVLTFRSCPEEHESLLKDIAKAKAELATLKVLGDSG</sequence>
<protein>
    <recommendedName>
        <fullName evidence="7">Dolichol-phosphate mannosyltransferase subunit 3</fullName>
    </recommendedName>
</protein>
<evidence type="ECO:0000256" key="1">
    <source>
        <dbReference type="ARBA" id="ARBA00004477"/>
    </source>
</evidence>
<evidence type="ECO:0000256" key="5">
    <source>
        <dbReference type="ARBA" id="ARBA00022989"/>
    </source>
</evidence>
<dbReference type="UniPathway" id="UPA00378"/>
<dbReference type="GO" id="GO:0005789">
    <property type="term" value="C:endoplasmic reticulum membrane"/>
    <property type="evidence" value="ECO:0007669"/>
    <property type="project" value="UniProtKB-SubCell"/>
</dbReference>
<evidence type="ECO:0000313" key="8">
    <source>
        <dbReference type="EMBL" id="JAC77577.1"/>
    </source>
</evidence>
<dbReference type="EMBL" id="GBEZ01007918">
    <property type="protein sequence ID" value="JAC77577.1"/>
    <property type="molecule type" value="Transcribed_RNA"/>
</dbReference>
<accession>A0A061RXF9</accession>
<dbReference type="InterPro" id="IPR013174">
    <property type="entry name" value="DPM3"/>
</dbReference>
<comment type="caution">
    <text evidence="7">Lacks conserved residue(s) required for the propagation of feature annotation.</text>
</comment>
<dbReference type="AlphaFoldDB" id="A0A061RXF9"/>
<evidence type="ECO:0000256" key="3">
    <source>
        <dbReference type="ARBA" id="ARBA00022692"/>
    </source>
</evidence>
<evidence type="ECO:0000256" key="4">
    <source>
        <dbReference type="ARBA" id="ARBA00022824"/>
    </source>
</evidence>
<dbReference type="GO" id="GO:0006506">
    <property type="term" value="P:GPI anchor biosynthetic process"/>
    <property type="evidence" value="ECO:0007669"/>
    <property type="project" value="TreeGrafter"/>
</dbReference>
<keyword evidence="6 7" id="KW-0472">Membrane</keyword>
<organism evidence="8">
    <name type="scientific">Tetraselmis sp. GSL018</name>
    <dbReference type="NCBI Taxonomy" id="582737"/>
    <lineage>
        <taxon>Eukaryota</taxon>
        <taxon>Viridiplantae</taxon>
        <taxon>Chlorophyta</taxon>
        <taxon>core chlorophytes</taxon>
        <taxon>Chlorodendrophyceae</taxon>
        <taxon>Chlorodendrales</taxon>
        <taxon>Chlorodendraceae</taxon>
        <taxon>Tetraselmis</taxon>
    </lineage>
</organism>
<keyword evidence="3 7" id="KW-0812">Transmembrane</keyword>
<keyword evidence="4 7" id="KW-0256">Endoplasmic reticulum</keyword>
<keyword evidence="5 7" id="KW-1133">Transmembrane helix</keyword>
<proteinExistence type="inferred from homology"/>
<name>A0A061RXF9_9CHLO</name>
<evidence type="ECO:0000256" key="6">
    <source>
        <dbReference type="ARBA" id="ARBA00023136"/>
    </source>
</evidence>
<dbReference type="Pfam" id="PF08285">
    <property type="entry name" value="DPM3"/>
    <property type="match status" value="1"/>
</dbReference>
<feature type="transmembrane region" description="Helical" evidence="7">
    <location>
        <begin position="33"/>
        <end position="53"/>
    </location>
</feature>
<comment type="function">
    <text evidence="7">Stabilizer subunit of the dolichol-phosphate mannose (DPM) synthase complex; tethers catalytic subunit to the ER.</text>
</comment>
<comment type="similarity">
    <text evidence="2 7">Belongs to the DPM3 family.</text>
</comment>
<dbReference type="PANTHER" id="PTHR16433">
    <property type="entry name" value="DOLICHOL-PHOSPHATE MANNOSYLTRANSFERASE SUBUNIT 3"/>
    <property type="match status" value="1"/>
</dbReference>
<reference evidence="8" key="1">
    <citation type="submission" date="2014-05" db="EMBL/GenBank/DDBJ databases">
        <title>The transcriptome of the halophilic microalga Tetraselmis sp. GSL018 isolated from the Great Salt Lake, Utah.</title>
        <authorList>
            <person name="Jinkerson R.E."/>
            <person name="D'Adamo S."/>
            <person name="Posewitz M.C."/>
        </authorList>
    </citation>
    <scope>NUCLEOTIDE SEQUENCE</scope>
    <source>
        <strain evidence="8">GSL018</strain>
    </source>
</reference>
<evidence type="ECO:0000256" key="7">
    <source>
        <dbReference type="RuleBase" id="RU365085"/>
    </source>
</evidence>
<comment type="subunit">
    <text evidence="7">Component of the dolichol-phosphate mannose (DPM) synthase complex.</text>
</comment>
<dbReference type="PANTHER" id="PTHR16433:SF0">
    <property type="entry name" value="DOLICHOL-PHOSPHATE MANNOSYLTRANSFERASE SUBUNIT 3"/>
    <property type="match status" value="1"/>
</dbReference>